<evidence type="ECO:0000313" key="3">
    <source>
        <dbReference type="EMBL" id="KAK3928075.1"/>
    </source>
</evidence>
<reference evidence="1" key="1">
    <citation type="submission" date="2021-07" db="EMBL/GenBank/DDBJ databases">
        <authorList>
            <person name="Catto M.A."/>
            <person name="Jacobson A."/>
            <person name="Kennedy G."/>
            <person name="Labadie P."/>
            <person name="Hunt B.G."/>
            <person name="Srinivasan R."/>
        </authorList>
    </citation>
    <scope>NUCLEOTIDE SEQUENCE</scope>
    <source>
        <strain evidence="1">PL_HMW_Pooled</strain>
        <tissue evidence="1">Head</tissue>
    </source>
</reference>
<dbReference type="EMBL" id="JAHWGI010001310">
    <property type="protein sequence ID" value="KAK3928066.1"/>
    <property type="molecule type" value="Genomic_DNA"/>
</dbReference>
<protein>
    <submittedName>
        <fullName evidence="1">Ferritin, mitochondrial</fullName>
    </submittedName>
</protein>
<evidence type="ECO:0000313" key="2">
    <source>
        <dbReference type="EMBL" id="KAK3928066.1"/>
    </source>
</evidence>
<reference evidence="1" key="2">
    <citation type="journal article" date="2023" name="BMC Genomics">
        <title>Pest status, molecular evolution, and epigenetic factors derived from the genome assembly of Frankliniella fusca, a thysanopteran phytovirus vector.</title>
        <authorList>
            <person name="Catto M.A."/>
            <person name="Labadie P.E."/>
            <person name="Jacobson A.L."/>
            <person name="Kennedy G.G."/>
            <person name="Srinivasan R."/>
            <person name="Hunt B.G."/>
        </authorList>
    </citation>
    <scope>NUCLEOTIDE SEQUENCE</scope>
    <source>
        <strain evidence="1">PL_HMW_Pooled</strain>
    </source>
</reference>
<comment type="caution">
    <text evidence="1">The sequence shown here is derived from an EMBL/GenBank/DDBJ whole genome shotgun (WGS) entry which is preliminary data.</text>
</comment>
<dbReference type="Proteomes" id="UP001219518">
    <property type="component" value="Unassembled WGS sequence"/>
</dbReference>
<evidence type="ECO:0000313" key="1">
    <source>
        <dbReference type="EMBL" id="KAK3910321.1"/>
    </source>
</evidence>
<dbReference type="AlphaFoldDB" id="A0AAE1GX02"/>
<organism evidence="1 4">
    <name type="scientific">Frankliniella fusca</name>
    <dbReference type="NCBI Taxonomy" id="407009"/>
    <lineage>
        <taxon>Eukaryota</taxon>
        <taxon>Metazoa</taxon>
        <taxon>Ecdysozoa</taxon>
        <taxon>Arthropoda</taxon>
        <taxon>Hexapoda</taxon>
        <taxon>Insecta</taxon>
        <taxon>Pterygota</taxon>
        <taxon>Neoptera</taxon>
        <taxon>Paraneoptera</taxon>
        <taxon>Thysanoptera</taxon>
        <taxon>Terebrantia</taxon>
        <taxon>Thripoidea</taxon>
        <taxon>Thripidae</taxon>
        <taxon>Frankliniella</taxon>
    </lineage>
</organism>
<gene>
    <name evidence="2" type="ORF">KUF71_016349</name>
    <name evidence="3" type="ORF">KUF71_016358</name>
    <name evidence="1" type="ORF">KUF71_020090</name>
</gene>
<keyword evidence="4" id="KW-1185">Reference proteome</keyword>
<sequence length="149" mass="16708">MLARFAAMLGLRYITWKRCTGEIVDMLLSVRSSSRQIIAEVKKVMSFENAQGILRISLEKTDLVLEGRLKLDTIPLPERKDLKSSMEDSILVTDSSESDSLPDLKIKIESKGEEECCIGLEVLTPTTEVLRIGYFTPFKPDPKKKSVAS</sequence>
<dbReference type="EMBL" id="JAHWGI010000149">
    <property type="protein sequence ID" value="KAK3910321.1"/>
    <property type="molecule type" value="Genomic_DNA"/>
</dbReference>
<evidence type="ECO:0000313" key="4">
    <source>
        <dbReference type="Proteomes" id="UP001219518"/>
    </source>
</evidence>
<name>A0AAE1GX02_9NEOP</name>
<accession>A0AAE1GX02</accession>
<proteinExistence type="predicted"/>
<dbReference type="EMBL" id="JAHWGI010001310">
    <property type="protein sequence ID" value="KAK3928075.1"/>
    <property type="molecule type" value="Genomic_DNA"/>
</dbReference>